<reference evidence="1" key="1">
    <citation type="submission" date="2018-02" db="EMBL/GenBank/DDBJ databases">
        <title>Rhizophora mucronata_Transcriptome.</title>
        <authorList>
            <person name="Meera S.P."/>
            <person name="Sreeshan A."/>
            <person name="Augustine A."/>
        </authorList>
    </citation>
    <scope>NUCLEOTIDE SEQUENCE</scope>
    <source>
        <tissue evidence="1">Leaf</tissue>
    </source>
</reference>
<dbReference type="AlphaFoldDB" id="A0A2P2QCG6"/>
<proteinExistence type="predicted"/>
<organism evidence="1">
    <name type="scientific">Rhizophora mucronata</name>
    <name type="common">Asiatic mangrove</name>
    <dbReference type="NCBI Taxonomy" id="61149"/>
    <lineage>
        <taxon>Eukaryota</taxon>
        <taxon>Viridiplantae</taxon>
        <taxon>Streptophyta</taxon>
        <taxon>Embryophyta</taxon>
        <taxon>Tracheophyta</taxon>
        <taxon>Spermatophyta</taxon>
        <taxon>Magnoliopsida</taxon>
        <taxon>eudicotyledons</taxon>
        <taxon>Gunneridae</taxon>
        <taxon>Pentapetalae</taxon>
        <taxon>rosids</taxon>
        <taxon>fabids</taxon>
        <taxon>Malpighiales</taxon>
        <taxon>Rhizophoraceae</taxon>
        <taxon>Rhizophora</taxon>
    </lineage>
</organism>
<sequence length="54" mass="6316">MEQETVFMSGFLISKHHCHYCLCTHVNYSIFVLAEVQHIFAATIYAKKILFSKH</sequence>
<name>A0A2P2QCG6_RHIMU</name>
<accession>A0A2P2QCG6</accession>
<evidence type="ECO:0000313" key="1">
    <source>
        <dbReference type="EMBL" id="MBX64682.1"/>
    </source>
</evidence>
<protein>
    <submittedName>
        <fullName evidence="1">Uncharacterized protein</fullName>
    </submittedName>
</protein>
<dbReference type="EMBL" id="GGEC01084198">
    <property type="protein sequence ID" value="MBX64682.1"/>
    <property type="molecule type" value="Transcribed_RNA"/>
</dbReference>